<sequence length="183" mass="20574">MSSTPHLVRLFLALWPCAVVRNQLTKLTQQLAEDCSGRCIRPENLHLTLVFIGETEHSNIQKICRAATAIQSSPFNLTLDQVDCWKKAQATVVGMSRYPAVLTTLVQDLQHLLADLNIRYDAKHSFTPHVTLLRNVRQCKLPDSIAPISWPVTHWSLVQSQQTPTGSAYQSLADWPLDATDFQ</sequence>
<dbReference type="HAMAP" id="MF_01940">
    <property type="entry name" value="RNA_CPDase"/>
    <property type="match status" value="1"/>
</dbReference>
<feature type="short sequence motif" description="HXTX 2" evidence="2">
    <location>
        <begin position="129"/>
        <end position="132"/>
    </location>
</feature>
<evidence type="ECO:0000313" key="4">
    <source>
        <dbReference type="EMBL" id="BBL35286.1"/>
    </source>
</evidence>
<keyword evidence="1 2" id="KW-0378">Hydrolase</keyword>
<dbReference type="Gene3D" id="3.90.1140.10">
    <property type="entry name" value="Cyclic phosphodiesterase"/>
    <property type="match status" value="1"/>
</dbReference>
<protein>
    <recommendedName>
        <fullName evidence="2">RNA 2',3'-cyclic phosphodiesterase</fullName>
        <shortName evidence="2">RNA 2',3'-CPDase</shortName>
        <ecNumber evidence="2">3.1.4.58</ecNumber>
    </recommendedName>
</protein>
<organism evidence="4 5">
    <name type="scientific">Nitrosomonas stercoris</name>
    <dbReference type="NCBI Taxonomy" id="1444684"/>
    <lineage>
        <taxon>Bacteria</taxon>
        <taxon>Pseudomonadati</taxon>
        <taxon>Pseudomonadota</taxon>
        <taxon>Betaproteobacteria</taxon>
        <taxon>Nitrosomonadales</taxon>
        <taxon>Nitrosomonadaceae</taxon>
        <taxon>Nitrosomonas</taxon>
    </lineage>
</organism>
<evidence type="ECO:0000313" key="5">
    <source>
        <dbReference type="Proteomes" id="UP000316473"/>
    </source>
</evidence>
<gene>
    <name evidence="4" type="ORF">Nstercoris_01548</name>
</gene>
<comment type="function">
    <text evidence="2">Hydrolyzes RNA 2',3'-cyclic phosphodiester to an RNA 2'-phosphomonoester.</text>
</comment>
<dbReference type="InterPro" id="IPR004175">
    <property type="entry name" value="RNA_CPDase"/>
</dbReference>
<dbReference type="AlphaFoldDB" id="A0A4Y1YME8"/>
<dbReference type="SUPFAM" id="SSF55144">
    <property type="entry name" value="LigT-like"/>
    <property type="match status" value="1"/>
</dbReference>
<dbReference type="GO" id="GO:0004113">
    <property type="term" value="F:2',3'-cyclic-nucleotide 3'-phosphodiesterase activity"/>
    <property type="evidence" value="ECO:0007669"/>
    <property type="project" value="InterPro"/>
</dbReference>
<dbReference type="PANTHER" id="PTHR35561:SF1">
    <property type="entry name" value="RNA 2',3'-CYCLIC PHOSPHODIESTERASE"/>
    <property type="match status" value="1"/>
</dbReference>
<accession>A0A4Y1YME8</accession>
<dbReference type="Proteomes" id="UP000316473">
    <property type="component" value="Chromosome"/>
</dbReference>
<feature type="active site" description="Proton donor" evidence="2">
    <location>
        <position position="46"/>
    </location>
</feature>
<proteinExistence type="inferred from homology"/>
<dbReference type="Pfam" id="PF02834">
    <property type="entry name" value="LigT_PEase"/>
    <property type="match status" value="1"/>
</dbReference>
<dbReference type="InterPro" id="IPR014051">
    <property type="entry name" value="Phosphoesterase_HXTX"/>
</dbReference>
<dbReference type="EMBL" id="AP019755">
    <property type="protein sequence ID" value="BBL35286.1"/>
    <property type="molecule type" value="Genomic_DNA"/>
</dbReference>
<dbReference type="NCBIfam" id="TIGR02258">
    <property type="entry name" value="2_5_ligase"/>
    <property type="match status" value="1"/>
</dbReference>
<comment type="catalytic activity">
    <reaction evidence="2">
        <text>a 3'-end 2',3'-cyclophospho-ribonucleotide-RNA + H2O = a 3'-end 2'-phospho-ribonucleotide-RNA + H(+)</text>
        <dbReference type="Rhea" id="RHEA:11828"/>
        <dbReference type="Rhea" id="RHEA-COMP:10464"/>
        <dbReference type="Rhea" id="RHEA-COMP:17353"/>
        <dbReference type="ChEBI" id="CHEBI:15377"/>
        <dbReference type="ChEBI" id="CHEBI:15378"/>
        <dbReference type="ChEBI" id="CHEBI:83064"/>
        <dbReference type="ChEBI" id="CHEBI:173113"/>
        <dbReference type="EC" id="3.1.4.58"/>
    </reaction>
</comment>
<reference evidence="4 5" key="1">
    <citation type="submission" date="2019-06" db="EMBL/GenBank/DDBJ databases">
        <title>Nitrosomonas stercoris KYUHI-S whole genome shotgun sequence.</title>
        <authorList>
            <person name="Nakagawa T."/>
            <person name="Tsuchiya Y."/>
            <person name="Takahashi R."/>
        </authorList>
    </citation>
    <scope>NUCLEOTIDE SEQUENCE [LARGE SCALE GENOMIC DNA]</scope>
    <source>
        <strain evidence="4 5">KYUHI-S</strain>
    </source>
</reference>
<comment type="similarity">
    <text evidence="2">Belongs to the 2H phosphoesterase superfamily. ThpR family.</text>
</comment>
<feature type="short sequence motif" description="HXTX 1" evidence="2">
    <location>
        <begin position="46"/>
        <end position="49"/>
    </location>
</feature>
<keyword evidence="5" id="KW-1185">Reference proteome</keyword>
<dbReference type="EC" id="3.1.4.58" evidence="2"/>
<dbReference type="KEGG" id="nst:Nstercoris_01548"/>
<evidence type="ECO:0000256" key="1">
    <source>
        <dbReference type="ARBA" id="ARBA00022801"/>
    </source>
</evidence>
<feature type="active site" description="Proton acceptor" evidence="2">
    <location>
        <position position="129"/>
    </location>
</feature>
<dbReference type="PANTHER" id="PTHR35561">
    <property type="entry name" value="RNA 2',3'-CYCLIC PHOSPHODIESTERASE"/>
    <property type="match status" value="1"/>
</dbReference>
<dbReference type="GO" id="GO:0008664">
    <property type="term" value="F:RNA 2',3'-cyclic 3'-phosphodiesterase activity"/>
    <property type="evidence" value="ECO:0007669"/>
    <property type="project" value="UniProtKB-EC"/>
</dbReference>
<dbReference type="InterPro" id="IPR009097">
    <property type="entry name" value="Cyclic_Pdiesterase"/>
</dbReference>
<evidence type="ECO:0000256" key="2">
    <source>
        <dbReference type="HAMAP-Rule" id="MF_01940"/>
    </source>
</evidence>
<name>A0A4Y1YME8_9PROT</name>
<evidence type="ECO:0000259" key="3">
    <source>
        <dbReference type="Pfam" id="PF02834"/>
    </source>
</evidence>
<feature type="domain" description="Phosphoesterase HXTX" evidence="3">
    <location>
        <begin position="18"/>
        <end position="87"/>
    </location>
</feature>